<dbReference type="InterPro" id="IPR017452">
    <property type="entry name" value="GPCR_Rhodpsn_7TM"/>
</dbReference>
<proteinExistence type="predicted"/>
<keyword evidence="4 5" id="KW-0472">Membrane</keyword>
<evidence type="ECO:0000259" key="6">
    <source>
        <dbReference type="PROSITE" id="PS50262"/>
    </source>
</evidence>
<evidence type="ECO:0000256" key="1">
    <source>
        <dbReference type="ARBA" id="ARBA00004370"/>
    </source>
</evidence>
<feature type="domain" description="G-protein coupled receptors family 1 profile" evidence="6">
    <location>
        <begin position="1"/>
        <end position="115"/>
    </location>
</feature>
<evidence type="ECO:0000313" key="7">
    <source>
        <dbReference type="EMBL" id="CAF0987836.1"/>
    </source>
</evidence>
<protein>
    <recommendedName>
        <fullName evidence="6">G-protein coupled receptors family 1 profile domain-containing protein</fullName>
    </recommendedName>
</protein>
<dbReference type="GO" id="GO:0016020">
    <property type="term" value="C:membrane"/>
    <property type="evidence" value="ECO:0007669"/>
    <property type="project" value="UniProtKB-SubCell"/>
</dbReference>
<keyword evidence="2 5" id="KW-0812">Transmembrane</keyword>
<dbReference type="PROSITE" id="PS50262">
    <property type="entry name" value="G_PROTEIN_RECEP_F1_2"/>
    <property type="match status" value="1"/>
</dbReference>
<feature type="transmembrane region" description="Helical" evidence="5">
    <location>
        <begin position="7"/>
        <end position="27"/>
    </location>
</feature>
<dbReference type="PROSITE" id="PS00237">
    <property type="entry name" value="G_PROTEIN_RECEP_F1_1"/>
    <property type="match status" value="1"/>
</dbReference>
<evidence type="ECO:0000256" key="5">
    <source>
        <dbReference type="SAM" id="Phobius"/>
    </source>
</evidence>
<reference evidence="7" key="1">
    <citation type="submission" date="2021-02" db="EMBL/GenBank/DDBJ databases">
        <authorList>
            <person name="Nowell W R."/>
        </authorList>
    </citation>
    <scope>NUCLEOTIDE SEQUENCE</scope>
    <source>
        <strain evidence="7">Ploen Becks lab</strain>
    </source>
</reference>
<comment type="caution">
    <text evidence="7">The sequence shown here is derived from an EMBL/GenBank/DDBJ whole genome shotgun (WGS) entry which is preliminary data.</text>
</comment>
<comment type="subcellular location">
    <subcellularLocation>
        <location evidence="1">Membrane</location>
    </subcellularLocation>
</comment>
<gene>
    <name evidence="7" type="ORF">OXX778_LOCUS15760</name>
</gene>
<evidence type="ECO:0000256" key="2">
    <source>
        <dbReference type="ARBA" id="ARBA00022692"/>
    </source>
</evidence>
<feature type="transmembrane region" description="Helical" evidence="5">
    <location>
        <begin position="92"/>
        <end position="112"/>
    </location>
</feature>
<evidence type="ECO:0000313" key="8">
    <source>
        <dbReference type="Proteomes" id="UP000663879"/>
    </source>
</evidence>
<accession>A0A814FPQ4</accession>
<dbReference type="EMBL" id="CAJNOC010003554">
    <property type="protein sequence ID" value="CAF0987836.1"/>
    <property type="molecule type" value="Genomic_DNA"/>
</dbReference>
<name>A0A814FPQ4_9BILA</name>
<keyword evidence="8" id="KW-1185">Reference proteome</keyword>
<organism evidence="7 8">
    <name type="scientific">Brachionus calyciflorus</name>
    <dbReference type="NCBI Taxonomy" id="104777"/>
    <lineage>
        <taxon>Eukaryota</taxon>
        <taxon>Metazoa</taxon>
        <taxon>Spiralia</taxon>
        <taxon>Gnathifera</taxon>
        <taxon>Rotifera</taxon>
        <taxon>Eurotatoria</taxon>
        <taxon>Monogononta</taxon>
        <taxon>Pseudotrocha</taxon>
        <taxon>Ploima</taxon>
        <taxon>Brachionidae</taxon>
        <taxon>Brachionus</taxon>
    </lineage>
</organism>
<dbReference type="Proteomes" id="UP000663879">
    <property type="component" value="Unassembled WGS sequence"/>
</dbReference>
<evidence type="ECO:0000256" key="3">
    <source>
        <dbReference type="ARBA" id="ARBA00022989"/>
    </source>
</evidence>
<dbReference type="AlphaFoldDB" id="A0A814FPQ4"/>
<dbReference type="InterPro" id="IPR000276">
    <property type="entry name" value="GPCR_Rhodpsn"/>
</dbReference>
<dbReference type="OrthoDB" id="10484171at2759"/>
<sequence length="219" mass="25286">MEHLKDSFIYMDLFIISIISLERYFAVCKPQYYKDLEANINKIIWVVYLLAFVFSSSNYFTDLKFNPYCSNIKAKNESNDNNNELRSFLNRINVILSTCFFVATAIISSFFYGKITIHQASYGQMFVTSKVSIRSKNSNNQDNVLDAMVEKSESPIQEISYSNQRNMSNASVQTDFNLKYDKPTVQKIRMKTKISSTKAKAFSLPYNKARSEINSAFVK</sequence>
<dbReference type="Gene3D" id="1.20.1070.10">
    <property type="entry name" value="Rhodopsin 7-helix transmembrane proteins"/>
    <property type="match status" value="1"/>
</dbReference>
<dbReference type="SUPFAM" id="SSF81321">
    <property type="entry name" value="Family A G protein-coupled receptor-like"/>
    <property type="match status" value="1"/>
</dbReference>
<feature type="transmembrane region" description="Helical" evidence="5">
    <location>
        <begin position="39"/>
        <end position="60"/>
    </location>
</feature>
<dbReference type="GO" id="GO:0004930">
    <property type="term" value="F:G protein-coupled receptor activity"/>
    <property type="evidence" value="ECO:0007669"/>
    <property type="project" value="InterPro"/>
</dbReference>
<evidence type="ECO:0000256" key="4">
    <source>
        <dbReference type="ARBA" id="ARBA00023136"/>
    </source>
</evidence>
<keyword evidence="3 5" id="KW-1133">Transmembrane helix</keyword>
<dbReference type="Pfam" id="PF00001">
    <property type="entry name" value="7tm_1"/>
    <property type="match status" value="1"/>
</dbReference>